<feature type="non-terminal residue" evidence="3">
    <location>
        <position position="1"/>
    </location>
</feature>
<accession>X1JEW0</accession>
<protein>
    <recommendedName>
        <fullName evidence="2">Bacterial repeat domain-containing protein</fullName>
    </recommendedName>
</protein>
<feature type="compositionally biased region" description="Polar residues" evidence="1">
    <location>
        <begin position="195"/>
        <end position="207"/>
    </location>
</feature>
<evidence type="ECO:0000259" key="2">
    <source>
        <dbReference type="Pfam" id="PF18998"/>
    </source>
</evidence>
<gene>
    <name evidence="3" type="ORF">S03H2_64114</name>
</gene>
<reference evidence="3" key="1">
    <citation type="journal article" date="2014" name="Front. Microbiol.">
        <title>High frequency of phylogenetically diverse reductive dehalogenase-homologous genes in deep subseafloor sedimentary metagenomes.</title>
        <authorList>
            <person name="Kawai M."/>
            <person name="Futagami T."/>
            <person name="Toyoda A."/>
            <person name="Takaki Y."/>
            <person name="Nishi S."/>
            <person name="Hori S."/>
            <person name="Arai W."/>
            <person name="Tsubouchi T."/>
            <person name="Morono Y."/>
            <person name="Uchiyama I."/>
            <person name="Ito T."/>
            <person name="Fujiyama A."/>
            <person name="Inagaki F."/>
            <person name="Takami H."/>
        </authorList>
    </citation>
    <scope>NUCLEOTIDE SEQUENCE</scope>
    <source>
        <strain evidence="3">Expedition CK06-06</strain>
    </source>
</reference>
<sequence length="220" mass="22765">GLNSPLYWDEIYIDTTQSRVEIGNAATWSGCSHREVQIPSSWSSSSVSIDVNTGSFSNGTAYLYVVDSSGAVNSSGYQITIGSATTYTLTVNSGSGDGDYTESTVVDIDADSPPSGQEFDEWIGDTSEIASVTSASTTITMPASAAEITATYESVATYALTVNSGTGDGNYSQSAVVDIDADAAPSGMLFDAWTGDTSNISDVNDPSGTLIMPASSQEIT</sequence>
<dbReference type="Pfam" id="PF18998">
    <property type="entry name" value="Flg_new_2"/>
    <property type="match status" value="2"/>
</dbReference>
<feature type="non-terminal residue" evidence="3">
    <location>
        <position position="220"/>
    </location>
</feature>
<proteinExistence type="predicted"/>
<dbReference type="EMBL" id="BARU01041609">
    <property type="protein sequence ID" value="GAH76879.1"/>
    <property type="molecule type" value="Genomic_DNA"/>
</dbReference>
<organism evidence="3">
    <name type="scientific">marine sediment metagenome</name>
    <dbReference type="NCBI Taxonomy" id="412755"/>
    <lineage>
        <taxon>unclassified sequences</taxon>
        <taxon>metagenomes</taxon>
        <taxon>ecological metagenomes</taxon>
    </lineage>
</organism>
<feature type="domain" description="Bacterial repeat" evidence="2">
    <location>
        <begin position="87"/>
        <end position="155"/>
    </location>
</feature>
<evidence type="ECO:0000313" key="3">
    <source>
        <dbReference type="EMBL" id="GAH76879.1"/>
    </source>
</evidence>
<name>X1JEW0_9ZZZZ</name>
<feature type="region of interest" description="Disordered" evidence="1">
    <location>
        <begin position="195"/>
        <end position="220"/>
    </location>
</feature>
<dbReference type="InterPro" id="IPR044060">
    <property type="entry name" value="Bacterial_rp_domain"/>
</dbReference>
<evidence type="ECO:0000256" key="1">
    <source>
        <dbReference type="SAM" id="MobiDB-lite"/>
    </source>
</evidence>
<feature type="domain" description="Bacterial repeat" evidence="2">
    <location>
        <begin position="160"/>
        <end position="220"/>
    </location>
</feature>
<dbReference type="AlphaFoldDB" id="X1JEW0"/>
<comment type="caution">
    <text evidence="3">The sequence shown here is derived from an EMBL/GenBank/DDBJ whole genome shotgun (WGS) entry which is preliminary data.</text>
</comment>